<evidence type="ECO:0000313" key="3">
    <source>
        <dbReference type="Proteomes" id="UP000198211"/>
    </source>
</evidence>
<reference evidence="3" key="1">
    <citation type="submission" date="2017-03" db="EMBL/GenBank/DDBJ databases">
        <title>Phytopthora megakarya and P. palmivora, two closely related causual agents of cacao black pod achieved similar genome size and gene model numbers by different mechanisms.</title>
        <authorList>
            <person name="Ali S."/>
            <person name="Shao J."/>
            <person name="Larry D.J."/>
            <person name="Kronmiller B."/>
            <person name="Shen D."/>
            <person name="Strem M.D."/>
            <person name="Melnick R.L."/>
            <person name="Guiltinan M.J."/>
            <person name="Tyler B.M."/>
            <person name="Meinhardt L.W."/>
            <person name="Bailey B.A."/>
        </authorList>
    </citation>
    <scope>NUCLEOTIDE SEQUENCE [LARGE SCALE GENOMIC DNA]</scope>
    <source>
        <strain evidence="3">zdho120</strain>
    </source>
</reference>
<sequence>MIHDVSGHGQYVQHSLIENESAECLTVATSAFKFCNPSWDQIRVIVIDKDMGEPSLLEEHFPNAKVILYHFHLKKYIRAKKEYGGPGNFALRCLRLRYLLKCIP</sequence>
<proteinExistence type="predicted"/>
<organism evidence="2 3">
    <name type="scientific">Phytophthora megakarya</name>
    <dbReference type="NCBI Taxonomy" id="4795"/>
    <lineage>
        <taxon>Eukaryota</taxon>
        <taxon>Sar</taxon>
        <taxon>Stramenopiles</taxon>
        <taxon>Oomycota</taxon>
        <taxon>Peronosporomycetes</taxon>
        <taxon>Peronosporales</taxon>
        <taxon>Peronosporaceae</taxon>
        <taxon>Phytophthora</taxon>
    </lineage>
</organism>
<dbReference type="InterPro" id="IPR048324">
    <property type="entry name" value="ZSWIM1-3_RNaseH-like"/>
</dbReference>
<feature type="domain" description="ZSWIM1/3 RNaseH-like" evidence="1">
    <location>
        <begin position="1"/>
        <end position="67"/>
    </location>
</feature>
<dbReference type="Pfam" id="PF21056">
    <property type="entry name" value="ZSWIM1-3_RNaseH-like"/>
    <property type="match status" value="1"/>
</dbReference>
<comment type="caution">
    <text evidence="2">The sequence shown here is derived from an EMBL/GenBank/DDBJ whole genome shotgun (WGS) entry which is preliminary data.</text>
</comment>
<accession>A0A225VNI2</accession>
<dbReference type="OrthoDB" id="126007at2759"/>
<keyword evidence="3" id="KW-1185">Reference proteome</keyword>
<gene>
    <name evidence="2" type="ORF">PHMEG_00021706</name>
</gene>
<dbReference type="AlphaFoldDB" id="A0A225VNI2"/>
<dbReference type="Proteomes" id="UP000198211">
    <property type="component" value="Unassembled WGS sequence"/>
</dbReference>
<name>A0A225VNI2_9STRA</name>
<evidence type="ECO:0000313" key="2">
    <source>
        <dbReference type="EMBL" id="OWZ06090.1"/>
    </source>
</evidence>
<dbReference type="PANTHER" id="PTHR31569:SF4">
    <property type="entry name" value="SWIM-TYPE DOMAIN-CONTAINING PROTEIN"/>
    <property type="match status" value="1"/>
</dbReference>
<dbReference type="PANTHER" id="PTHR31569">
    <property type="entry name" value="SWIM-TYPE DOMAIN-CONTAINING PROTEIN"/>
    <property type="match status" value="1"/>
</dbReference>
<dbReference type="EMBL" id="NBNE01004120">
    <property type="protein sequence ID" value="OWZ06090.1"/>
    <property type="molecule type" value="Genomic_DNA"/>
</dbReference>
<protein>
    <recommendedName>
        <fullName evidence="1">ZSWIM1/3 RNaseH-like domain-containing protein</fullName>
    </recommendedName>
</protein>
<dbReference type="InterPro" id="IPR052579">
    <property type="entry name" value="Zinc_finger_SWIM"/>
</dbReference>
<evidence type="ECO:0000259" key="1">
    <source>
        <dbReference type="Pfam" id="PF21056"/>
    </source>
</evidence>